<dbReference type="EMBL" id="CP122566">
    <property type="protein sequence ID" value="WGH93740.1"/>
    <property type="molecule type" value="Genomic_DNA"/>
</dbReference>
<dbReference type="GO" id="GO:0016787">
    <property type="term" value="F:hydrolase activity"/>
    <property type="evidence" value="ECO:0007669"/>
    <property type="project" value="UniProtKB-KW"/>
</dbReference>
<organism evidence="3 4">
    <name type="scientific">Auritidibacter ignavus</name>
    <dbReference type="NCBI Taxonomy" id="678932"/>
    <lineage>
        <taxon>Bacteria</taxon>
        <taxon>Bacillati</taxon>
        <taxon>Actinomycetota</taxon>
        <taxon>Actinomycetes</taxon>
        <taxon>Micrococcales</taxon>
        <taxon>Micrococcaceae</taxon>
        <taxon>Auritidibacter</taxon>
    </lineage>
</organism>
<evidence type="ECO:0000313" key="3">
    <source>
        <dbReference type="EMBL" id="WGH93740.1"/>
    </source>
</evidence>
<sequence length="646" mass="70917">MKLVRKIFSAVFSPIPLTRDRALGISERLVAATTLTSSLEYLSQRRHLDKGGLNDWDIMRSEEAVNNPLFRSVLDVIGRRKVTLGLQTARAALSAAMMLPGNSRWRGAGNLALGGMTAILYPRHRFGTDGSDQVSLLVQTAAGAARLSTSTQTRDALLWYIAIQANLSYAASGWVKLLGDKWRNGEALPGVMRTKTYGFEKVYRWAKQHPRASRYAQHAVLAMECLFPLVYIGSGRLVRPFLASAASFHVVNGFVMGLGRFMTAFPSMHPFVAYTAMPKSLPEAADRDDRLVRTALTVLAGAIAYSGAVAAQKRMKTLQGWDTSRIITTRHGNQLQFESGGTHDGDSPILLFCTGLASTSEHFAWISEKMITETDCGLIVYARAGYAGSQRYCRRDYILHESVDDLVDLIHTVTALNDRKVVLVGHSLGGEFARRAAGQVAPERLAGVVYLDPSHPAEFQRSEAQSLGARNLQGALTTAAWALRLGTGVLMSRPRWLDSLPLAYRDKVYAQYSDARLWRAAAREWRAVEKEFREYDAEMPALKIPGLVLAAENTVDRDPEQLLMYHELAKSHQDASGSHEVSVIQGADHDSILTNARHAHLAAARIIAFLQEHCGIHVGGVDHSADAESLAEDAPAKTLESEEAQV</sequence>
<feature type="domain" description="AB hydrolase-1" evidence="2">
    <location>
        <begin position="350"/>
        <end position="593"/>
    </location>
</feature>
<dbReference type="SUPFAM" id="SSF53474">
    <property type="entry name" value="alpha/beta-Hydrolases"/>
    <property type="match status" value="1"/>
</dbReference>
<evidence type="ECO:0000259" key="2">
    <source>
        <dbReference type="Pfam" id="PF12697"/>
    </source>
</evidence>
<dbReference type="InterPro" id="IPR000073">
    <property type="entry name" value="AB_hydrolase_1"/>
</dbReference>
<keyword evidence="3" id="KW-0378">Hydrolase</keyword>
<gene>
    <name evidence="3" type="ORF">QDX21_02780</name>
</gene>
<name>A0AAJ6AI78_9MICC</name>
<dbReference type="Pfam" id="PF12697">
    <property type="entry name" value="Abhydrolase_6"/>
    <property type="match status" value="1"/>
</dbReference>
<feature type="region of interest" description="Disordered" evidence="1">
    <location>
        <begin position="627"/>
        <end position="646"/>
    </location>
</feature>
<dbReference type="Proteomes" id="UP001224674">
    <property type="component" value="Chromosome"/>
</dbReference>
<dbReference type="PANTHER" id="PTHR43798:SF33">
    <property type="entry name" value="HYDROLASE, PUTATIVE (AFU_ORTHOLOGUE AFUA_2G14860)-RELATED"/>
    <property type="match status" value="1"/>
</dbReference>
<dbReference type="RefSeq" id="WP_110122900.1">
    <property type="nucleotide sequence ID" value="NZ_CP122561.1"/>
</dbReference>
<dbReference type="AlphaFoldDB" id="A0AAJ6AI78"/>
<dbReference type="Gene3D" id="3.40.50.1820">
    <property type="entry name" value="alpha/beta hydrolase"/>
    <property type="match status" value="1"/>
</dbReference>
<accession>A0AAJ6AI78</accession>
<dbReference type="PANTHER" id="PTHR43798">
    <property type="entry name" value="MONOACYLGLYCEROL LIPASE"/>
    <property type="match status" value="1"/>
</dbReference>
<reference evidence="3 4" key="1">
    <citation type="submission" date="2023-03" db="EMBL/GenBank/DDBJ databases">
        <title>Complete genome sequences of several Auritidibacter ignavus strains isolated from ear infections.</title>
        <authorList>
            <person name="Baehr T."/>
            <person name="Baumhoegger A.M."/>
        </authorList>
    </citation>
    <scope>NUCLEOTIDE SEQUENCE [LARGE SCALE GENOMIC DNA]</scope>
    <source>
        <strain evidence="3 4">BABAE-6</strain>
    </source>
</reference>
<evidence type="ECO:0000256" key="1">
    <source>
        <dbReference type="SAM" id="MobiDB-lite"/>
    </source>
</evidence>
<proteinExistence type="predicted"/>
<keyword evidence="4" id="KW-1185">Reference proteome</keyword>
<evidence type="ECO:0000313" key="4">
    <source>
        <dbReference type="Proteomes" id="UP001224674"/>
    </source>
</evidence>
<dbReference type="InterPro" id="IPR029058">
    <property type="entry name" value="AB_hydrolase_fold"/>
</dbReference>
<dbReference type="GO" id="GO:0016020">
    <property type="term" value="C:membrane"/>
    <property type="evidence" value="ECO:0007669"/>
    <property type="project" value="TreeGrafter"/>
</dbReference>
<protein>
    <submittedName>
        <fullName evidence="3">Alpha/beta fold hydrolase</fullName>
    </submittedName>
</protein>
<dbReference type="InterPro" id="IPR050266">
    <property type="entry name" value="AB_hydrolase_sf"/>
</dbReference>